<dbReference type="PANTHER" id="PTHR23419">
    <property type="entry name" value="DIVALENT CATION TOLERANCE CUTA-RELATED"/>
    <property type="match status" value="1"/>
</dbReference>
<evidence type="ECO:0000313" key="3">
    <source>
        <dbReference type="Proteomes" id="UP000502179"/>
    </source>
</evidence>
<proteinExistence type="inferred from homology"/>
<sequence length="115" mass="12864">MADIVLLYVTASSKQEAQSLGQTLVEERLAACVNIYPEITSIYWWEGKMETSSEAVLIVKTRSDLVSQVKERLLDLHSYSCPCILVVPVAGGHQPFIDWLLAETRKGHKESEDAQ</sequence>
<dbReference type="AlphaFoldDB" id="A0A6G7PX16"/>
<dbReference type="GO" id="GO:0005507">
    <property type="term" value="F:copper ion binding"/>
    <property type="evidence" value="ECO:0007669"/>
    <property type="project" value="TreeGrafter"/>
</dbReference>
<reference evidence="2 3" key="1">
    <citation type="submission" date="2020-02" db="EMBL/GenBank/DDBJ databases">
        <title>Genome analysis of Thermosulfuriphilus ammonigenes ST65T, an anaerobic thermophilic chemolithoautotrophic bacterium isolated from a deep-sea hydrothermal vent.</title>
        <authorList>
            <person name="Slobodkina G."/>
            <person name="Allioux M."/>
            <person name="Merkel A."/>
            <person name="Alain K."/>
            <person name="Jebbar M."/>
            <person name="Slobodkin A."/>
        </authorList>
    </citation>
    <scope>NUCLEOTIDE SEQUENCE [LARGE SCALE GENOMIC DNA]</scope>
    <source>
        <strain evidence="2 3">ST65</strain>
    </source>
</reference>
<gene>
    <name evidence="2" type="ORF">G4V39_07180</name>
</gene>
<dbReference type="SUPFAM" id="SSF54913">
    <property type="entry name" value="GlnB-like"/>
    <property type="match status" value="1"/>
</dbReference>
<dbReference type="Pfam" id="PF03091">
    <property type="entry name" value="CutA1"/>
    <property type="match status" value="1"/>
</dbReference>
<evidence type="ECO:0000256" key="1">
    <source>
        <dbReference type="ARBA" id="ARBA00010169"/>
    </source>
</evidence>
<dbReference type="InterPro" id="IPR004323">
    <property type="entry name" value="Ion_tolerance_CutA"/>
</dbReference>
<dbReference type="EMBL" id="CP048877">
    <property type="protein sequence ID" value="QIJ72061.1"/>
    <property type="molecule type" value="Genomic_DNA"/>
</dbReference>
<dbReference type="Gene3D" id="3.30.70.120">
    <property type="match status" value="1"/>
</dbReference>
<dbReference type="RefSeq" id="WP_166032278.1">
    <property type="nucleotide sequence ID" value="NZ_CP048877.1"/>
</dbReference>
<name>A0A6G7PX16_9BACT</name>
<accession>A0A6G7PX16</accession>
<dbReference type="InterPro" id="IPR015867">
    <property type="entry name" value="N-reg_PII/ATP_PRibTrfase_C"/>
</dbReference>
<organism evidence="2 3">
    <name type="scientific">Thermosulfuriphilus ammonigenes</name>
    <dbReference type="NCBI Taxonomy" id="1936021"/>
    <lineage>
        <taxon>Bacteria</taxon>
        <taxon>Pseudomonadati</taxon>
        <taxon>Thermodesulfobacteriota</taxon>
        <taxon>Thermodesulfobacteria</taxon>
        <taxon>Thermodesulfobacteriales</taxon>
        <taxon>Thermodesulfobacteriaceae</taxon>
        <taxon>Thermosulfuriphilus</taxon>
    </lineage>
</organism>
<comment type="similarity">
    <text evidence="1">Belongs to the CutA family.</text>
</comment>
<dbReference type="InterPro" id="IPR011322">
    <property type="entry name" value="N-reg_PII-like_a/b"/>
</dbReference>
<dbReference type="PANTHER" id="PTHR23419:SF8">
    <property type="entry name" value="FI09726P"/>
    <property type="match status" value="1"/>
</dbReference>
<keyword evidence="3" id="KW-1185">Reference proteome</keyword>
<dbReference type="KEGG" id="tav:G4V39_07180"/>
<evidence type="ECO:0000313" key="2">
    <source>
        <dbReference type="EMBL" id="QIJ72061.1"/>
    </source>
</evidence>
<dbReference type="GO" id="GO:0010038">
    <property type="term" value="P:response to metal ion"/>
    <property type="evidence" value="ECO:0007669"/>
    <property type="project" value="InterPro"/>
</dbReference>
<dbReference type="Proteomes" id="UP000502179">
    <property type="component" value="Chromosome"/>
</dbReference>
<protein>
    <submittedName>
        <fullName evidence="2">Divalent-cation tolerance protein CutA</fullName>
    </submittedName>
</protein>